<dbReference type="EMBL" id="GL870877">
    <property type="protein sequence ID" value="EIJ89050.1"/>
    <property type="molecule type" value="Genomic_DNA"/>
</dbReference>
<dbReference type="GO" id="GO:0000177">
    <property type="term" value="C:cytoplasmic exosome (RNase complex)"/>
    <property type="evidence" value="ECO:0007669"/>
    <property type="project" value="TreeGrafter"/>
</dbReference>
<evidence type="ECO:0000256" key="1">
    <source>
        <dbReference type="ARBA" id="ARBA00006678"/>
    </source>
</evidence>
<dbReference type="OrthoDB" id="437922at2759"/>
<comment type="similarity">
    <text evidence="1">Belongs to the RNase PH family.</text>
</comment>
<sequence>MGYFDCEYNALGMDKPGVLVTNEESKVLAMLNGPFEPSGSIINLYSGTVRATVLGSTETRTQYAAMQESIEMILSDIIYLRDYPRCVLDIKVYVISSGQNILPAIINAISVLLLNAGIQMKGILLSVSDHAAHATSGYVYADKKYQKVLQIGPQSQDNISELDDLLERMVYSLKEDYKKDWNISIHK</sequence>
<name>I3EIK3_NEMP3</name>
<dbReference type="PANTHER" id="PTHR11953">
    <property type="entry name" value="EXOSOME COMPLEX COMPONENT"/>
    <property type="match status" value="1"/>
</dbReference>
<dbReference type="PANTHER" id="PTHR11953:SF0">
    <property type="entry name" value="EXOSOME COMPLEX COMPONENT RRP41"/>
    <property type="match status" value="1"/>
</dbReference>
<keyword evidence="4" id="KW-1185">Reference proteome</keyword>
<dbReference type="FunCoup" id="I3EIK3">
    <property type="interactions" value="72"/>
</dbReference>
<evidence type="ECO:0000313" key="4">
    <source>
        <dbReference type="Proteomes" id="UP000002872"/>
    </source>
</evidence>
<dbReference type="VEuPathDB" id="MicrosporidiaDB:NEQG_00869"/>
<organism evidence="3 4">
    <name type="scientific">Nematocida parisii (strain ERTm3)</name>
    <name type="common">Nematode killer fungus</name>
    <dbReference type="NCBI Taxonomy" id="935791"/>
    <lineage>
        <taxon>Eukaryota</taxon>
        <taxon>Fungi</taxon>
        <taxon>Fungi incertae sedis</taxon>
        <taxon>Microsporidia</taxon>
        <taxon>Nematocida</taxon>
    </lineage>
</organism>
<dbReference type="GO" id="GO:0034475">
    <property type="term" value="P:U4 snRNA 3'-end processing"/>
    <property type="evidence" value="ECO:0007669"/>
    <property type="project" value="TreeGrafter"/>
</dbReference>
<protein>
    <recommendedName>
        <fullName evidence="2">Exoribonuclease phosphorolytic domain-containing protein</fullName>
    </recommendedName>
</protein>
<dbReference type="Gene3D" id="3.30.230.70">
    <property type="entry name" value="GHMP Kinase, N-terminal domain"/>
    <property type="match status" value="1"/>
</dbReference>
<dbReference type="InParanoid" id="I3EIK3"/>
<accession>I3EIK3</accession>
<dbReference type="GO" id="GO:0000176">
    <property type="term" value="C:nuclear exosome (RNase complex)"/>
    <property type="evidence" value="ECO:0007669"/>
    <property type="project" value="TreeGrafter"/>
</dbReference>
<dbReference type="AlphaFoldDB" id="I3EIK3"/>
<dbReference type="InterPro" id="IPR027408">
    <property type="entry name" value="PNPase/RNase_PH_dom_sf"/>
</dbReference>
<dbReference type="GO" id="GO:0005730">
    <property type="term" value="C:nucleolus"/>
    <property type="evidence" value="ECO:0007669"/>
    <property type="project" value="TreeGrafter"/>
</dbReference>
<reference evidence="3" key="1">
    <citation type="submission" date="2011-01" db="EMBL/GenBank/DDBJ databases">
        <title>The Genome Sequence of Nematocida parisii strain ERTm3.</title>
        <authorList>
            <consortium name="The Broad Institute Genome Sequencing Platform"/>
            <consortium name="The Broad Institute Genome Sequencing Center for Infectious Disease"/>
            <person name="Cuomo C."/>
            <person name="Troemel E."/>
            <person name="Young S.K."/>
            <person name="Zeng Q."/>
            <person name="Gargeya S."/>
            <person name="Fitzgerald M."/>
            <person name="Haas B."/>
            <person name="Abouelleil A."/>
            <person name="Alvarado L."/>
            <person name="Arachchi H.M."/>
            <person name="Berlin A."/>
            <person name="Chapman S.B."/>
            <person name="Gearin G."/>
            <person name="Goldberg J."/>
            <person name="Griggs A."/>
            <person name="Gujja S."/>
            <person name="Hansen M."/>
            <person name="Heiman D."/>
            <person name="Howarth C."/>
            <person name="Larimer J."/>
            <person name="Lui A."/>
            <person name="MacDonald P.J.P."/>
            <person name="McCowen C."/>
            <person name="Montmayeur A."/>
            <person name="Murphy C."/>
            <person name="Neiman D."/>
            <person name="Pearson M."/>
            <person name="Priest M."/>
            <person name="Roberts A."/>
            <person name="Saif S."/>
            <person name="Shea T."/>
            <person name="Sisk P."/>
            <person name="Stolte C."/>
            <person name="Sykes S."/>
            <person name="Wortman J."/>
            <person name="Nusbaum C."/>
            <person name="Birren B."/>
        </authorList>
    </citation>
    <scope>NUCLEOTIDE SEQUENCE</scope>
    <source>
        <strain evidence="3">ERTm3</strain>
    </source>
</reference>
<feature type="domain" description="Exoribonuclease phosphorolytic" evidence="2">
    <location>
        <begin position="59"/>
        <end position="118"/>
    </location>
</feature>
<dbReference type="GO" id="GO:0071028">
    <property type="term" value="P:nuclear mRNA surveillance"/>
    <property type="evidence" value="ECO:0007669"/>
    <property type="project" value="TreeGrafter"/>
</dbReference>
<dbReference type="InterPro" id="IPR020568">
    <property type="entry name" value="Ribosomal_Su5_D2-typ_SF"/>
</dbReference>
<dbReference type="InterPro" id="IPR050080">
    <property type="entry name" value="RNase_PH"/>
</dbReference>
<gene>
    <name evidence="3" type="ORF">NEQG_00869</name>
</gene>
<evidence type="ECO:0000259" key="2">
    <source>
        <dbReference type="Pfam" id="PF01138"/>
    </source>
</evidence>
<dbReference type="OMA" id="DCEYNAL"/>
<evidence type="ECO:0000313" key="3">
    <source>
        <dbReference type="EMBL" id="EIJ89050.1"/>
    </source>
</evidence>
<dbReference type="InterPro" id="IPR001247">
    <property type="entry name" value="ExoRNase_PH_dom1"/>
</dbReference>
<dbReference type="HOGENOM" id="CLU_1448070_0_0_1"/>
<dbReference type="Pfam" id="PF01138">
    <property type="entry name" value="RNase_PH"/>
    <property type="match status" value="1"/>
</dbReference>
<dbReference type="SUPFAM" id="SSF54211">
    <property type="entry name" value="Ribosomal protein S5 domain 2-like"/>
    <property type="match status" value="1"/>
</dbReference>
<dbReference type="Proteomes" id="UP000002872">
    <property type="component" value="Unassembled WGS sequence"/>
</dbReference>
<proteinExistence type="inferred from homology"/>
<dbReference type="GO" id="GO:0071051">
    <property type="term" value="P:poly(A)-dependent snoRNA 3'-end processing"/>
    <property type="evidence" value="ECO:0007669"/>
    <property type="project" value="TreeGrafter"/>
</dbReference>
<dbReference type="GO" id="GO:0003723">
    <property type="term" value="F:RNA binding"/>
    <property type="evidence" value="ECO:0007669"/>
    <property type="project" value="TreeGrafter"/>
</dbReference>
<dbReference type="GO" id="GO:0016075">
    <property type="term" value="P:rRNA catabolic process"/>
    <property type="evidence" value="ECO:0007669"/>
    <property type="project" value="TreeGrafter"/>
</dbReference>